<gene>
    <name evidence="2" type="ORF">PROFUN_09214</name>
</gene>
<accession>A0A2P6NHM6</accession>
<feature type="region of interest" description="Disordered" evidence="1">
    <location>
        <begin position="1"/>
        <end position="70"/>
    </location>
</feature>
<feature type="compositionally biased region" description="Acidic residues" evidence="1">
    <location>
        <begin position="46"/>
        <end position="64"/>
    </location>
</feature>
<dbReference type="GO" id="GO:0003723">
    <property type="term" value="F:RNA binding"/>
    <property type="evidence" value="ECO:0007669"/>
    <property type="project" value="TreeGrafter"/>
</dbReference>
<dbReference type="GO" id="GO:0000447">
    <property type="term" value="P:endonucleolytic cleavage in ITS1 to separate SSU-rRNA from 5.8S rRNA and LSU-rRNA from tricistronic rRNA transcript (SSU-rRNA, 5.8S rRNA, LSU-rRNA)"/>
    <property type="evidence" value="ECO:0007669"/>
    <property type="project" value="TreeGrafter"/>
</dbReference>
<comment type="caution">
    <text evidence="2">The sequence shown here is derived from an EMBL/GenBank/DDBJ whole genome shotgun (WGS) entry which is preliminary data.</text>
</comment>
<dbReference type="GO" id="GO:0034462">
    <property type="term" value="P:small-subunit processome assembly"/>
    <property type="evidence" value="ECO:0007669"/>
    <property type="project" value="TreeGrafter"/>
</dbReference>
<keyword evidence="3" id="KW-1185">Reference proteome</keyword>
<feature type="compositionally biased region" description="Acidic residues" evidence="1">
    <location>
        <begin position="22"/>
        <end position="31"/>
    </location>
</feature>
<dbReference type="PANTHER" id="PTHR12311:SF7">
    <property type="entry name" value="ACTIVATOR OF BASAL TRANSCRIPTION 1"/>
    <property type="match status" value="1"/>
</dbReference>
<name>A0A2P6NHM6_9EUKA</name>
<evidence type="ECO:0000256" key="1">
    <source>
        <dbReference type="SAM" id="MobiDB-lite"/>
    </source>
</evidence>
<feature type="compositionally biased region" description="Acidic residues" evidence="1">
    <location>
        <begin position="1"/>
        <end position="10"/>
    </location>
</feature>
<dbReference type="GO" id="GO:0005730">
    <property type="term" value="C:nucleolus"/>
    <property type="evidence" value="ECO:0007669"/>
    <property type="project" value="TreeGrafter"/>
</dbReference>
<evidence type="ECO:0000313" key="3">
    <source>
        <dbReference type="Proteomes" id="UP000241769"/>
    </source>
</evidence>
<dbReference type="GO" id="GO:0000472">
    <property type="term" value="P:endonucleolytic cleavage to generate mature 5'-end of SSU-rRNA from (SSU-rRNA, 5.8S rRNA, LSU-rRNA)"/>
    <property type="evidence" value="ECO:0007669"/>
    <property type="project" value="TreeGrafter"/>
</dbReference>
<dbReference type="PANTHER" id="PTHR12311">
    <property type="entry name" value="ACTIVATOR OF BASAL TRANSCRIPTION 1"/>
    <property type="match status" value="1"/>
</dbReference>
<reference evidence="2 3" key="1">
    <citation type="journal article" date="2018" name="Genome Biol. Evol.">
        <title>Multiple Roots of Fruiting Body Formation in Amoebozoa.</title>
        <authorList>
            <person name="Hillmann F."/>
            <person name="Forbes G."/>
            <person name="Novohradska S."/>
            <person name="Ferling I."/>
            <person name="Riege K."/>
            <person name="Groth M."/>
            <person name="Westermann M."/>
            <person name="Marz M."/>
            <person name="Spaller T."/>
            <person name="Winckler T."/>
            <person name="Schaap P."/>
            <person name="Glockner G."/>
        </authorList>
    </citation>
    <scope>NUCLEOTIDE SEQUENCE [LARGE SCALE GENOMIC DNA]</scope>
    <source>
        <strain evidence="2 3">Jena</strain>
    </source>
</reference>
<protein>
    <submittedName>
        <fullName evidence="2">RNA-binding region RNP-1 domain-containing protein</fullName>
    </submittedName>
</protein>
<dbReference type="AlphaFoldDB" id="A0A2P6NHM6"/>
<dbReference type="GO" id="GO:0000480">
    <property type="term" value="P:endonucleolytic cleavage in 5'-ETS of tricistronic rRNA transcript (SSU-rRNA, 5.8S rRNA, LSU-rRNA)"/>
    <property type="evidence" value="ECO:0007669"/>
    <property type="project" value="TreeGrafter"/>
</dbReference>
<evidence type="ECO:0000313" key="2">
    <source>
        <dbReference type="EMBL" id="PRP83441.1"/>
    </source>
</evidence>
<dbReference type="OrthoDB" id="287393at2759"/>
<feature type="region of interest" description="Disordered" evidence="1">
    <location>
        <begin position="192"/>
        <end position="232"/>
    </location>
</feature>
<dbReference type="InterPro" id="IPR039119">
    <property type="entry name" value="ABT1/Esf2"/>
</dbReference>
<organism evidence="2 3">
    <name type="scientific">Planoprotostelium fungivorum</name>
    <dbReference type="NCBI Taxonomy" id="1890364"/>
    <lineage>
        <taxon>Eukaryota</taxon>
        <taxon>Amoebozoa</taxon>
        <taxon>Evosea</taxon>
        <taxon>Variosea</taxon>
        <taxon>Cavosteliida</taxon>
        <taxon>Cavosteliaceae</taxon>
        <taxon>Planoprotostelium</taxon>
    </lineage>
</organism>
<sequence length="232" mass="26939">MSDNDEANNSEEERMYAGGFNDFDDDSDDDVQPAAPQAGKKVDQRQEEEEENSDSEDDEDDGDDLTVSLKPKKEKKLVAAEETQSGVVYLSRLPGFIKGYNWFKNNWSGPFGAVKSVHMTQVPMQKQKNRKYYKEAWVEFEKRSVARKVADFLNNAPVGRQFTKDKREQDFIWNVKYLKGFKMADVVGGDKQRLQQNRLKRRLEQEKKKGSNYMKRVDQANQTKKQKTETDE</sequence>
<proteinExistence type="predicted"/>
<dbReference type="EMBL" id="MDYQ01000082">
    <property type="protein sequence ID" value="PRP83441.1"/>
    <property type="molecule type" value="Genomic_DNA"/>
</dbReference>
<dbReference type="STRING" id="1890364.A0A2P6NHM6"/>
<dbReference type="Proteomes" id="UP000241769">
    <property type="component" value="Unassembled WGS sequence"/>
</dbReference>
<dbReference type="InParanoid" id="A0A2P6NHM6"/>